<dbReference type="PROSITE" id="PS00041">
    <property type="entry name" value="HTH_ARAC_FAMILY_1"/>
    <property type="match status" value="1"/>
</dbReference>
<evidence type="ECO:0000259" key="10">
    <source>
        <dbReference type="PROSITE" id="PS01124"/>
    </source>
</evidence>
<evidence type="ECO:0000256" key="6">
    <source>
        <dbReference type="ARBA" id="ARBA00023125"/>
    </source>
</evidence>
<dbReference type="InterPro" id="IPR011006">
    <property type="entry name" value="CheY-like_superfamily"/>
</dbReference>
<evidence type="ECO:0000256" key="9">
    <source>
        <dbReference type="SAM" id="MobiDB-lite"/>
    </source>
</evidence>
<evidence type="ECO:0000256" key="5">
    <source>
        <dbReference type="ARBA" id="ARBA00023015"/>
    </source>
</evidence>
<gene>
    <name evidence="12" type="ORF">GCM10010916_26060</name>
</gene>
<keyword evidence="3 8" id="KW-0597">Phosphoprotein</keyword>
<dbReference type="PROSITE" id="PS01124">
    <property type="entry name" value="HTH_ARAC_FAMILY_2"/>
    <property type="match status" value="1"/>
</dbReference>
<feature type="region of interest" description="Disordered" evidence="9">
    <location>
        <begin position="122"/>
        <end position="143"/>
    </location>
</feature>
<comment type="caution">
    <text evidence="12">The sequence shown here is derived from an EMBL/GenBank/DDBJ whole genome shotgun (WGS) entry which is preliminary data.</text>
</comment>
<dbReference type="InterPro" id="IPR001789">
    <property type="entry name" value="Sig_transdc_resp-reg_receiver"/>
</dbReference>
<comment type="subcellular location">
    <subcellularLocation>
        <location evidence="1">Cytoplasm</location>
    </subcellularLocation>
</comment>
<dbReference type="PANTHER" id="PTHR42713:SF3">
    <property type="entry name" value="TRANSCRIPTIONAL REGULATORY PROTEIN HPTR"/>
    <property type="match status" value="1"/>
</dbReference>
<reference evidence="12" key="1">
    <citation type="journal article" date="2014" name="Int. J. Syst. Evol. Microbiol.">
        <title>Complete genome sequence of Corynebacterium casei LMG S-19264T (=DSM 44701T), isolated from a smear-ripened cheese.</title>
        <authorList>
            <consortium name="US DOE Joint Genome Institute (JGI-PGF)"/>
            <person name="Walter F."/>
            <person name="Albersmeier A."/>
            <person name="Kalinowski J."/>
            <person name="Ruckert C."/>
        </authorList>
    </citation>
    <scope>NUCLEOTIDE SEQUENCE</scope>
    <source>
        <strain evidence="12">CGMCC 1.12987</strain>
    </source>
</reference>
<sequence>MYKVIVVDDEPLFRDYLRNKMAWSNYGFEVCCEARNGQEALEEAERHKPHLALIDINMPFMDGMELAERLKARFESMVIVFVTGHNEFEYVQKAVRIGVHDYLLKPFNRTELASMLERIRPSLPPLPQHETENGGSENAFPDREAPSYDAAAIHESILQALRMNDDVPDEIKSAFRLLRHHELRGEYAYTMLMGLVSLAISYASERGMDYDRLWEREEAPAERLRRTADWDEAEAFLLGLFEKLARLTRHVRPTKSSNLFAAAKSHIEKHFDDPDLSVEKVAAGVFVDSSYLRKVFKKESGFSVVDHITHVRMKKAKEWILKGNVKISDIALRAGYSDPNYFSKSFKKRFGMTPSEYEQLKNSPM</sequence>
<evidence type="ECO:0000256" key="8">
    <source>
        <dbReference type="PROSITE-ProRule" id="PRU00169"/>
    </source>
</evidence>
<dbReference type="SMART" id="SM00448">
    <property type="entry name" value="REC"/>
    <property type="match status" value="1"/>
</dbReference>
<dbReference type="Pfam" id="PF00072">
    <property type="entry name" value="Response_reg"/>
    <property type="match status" value="1"/>
</dbReference>
<name>A0A917FWE2_9BACL</name>
<evidence type="ECO:0000259" key="11">
    <source>
        <dbReference type="PROSITE" id="PS50110"/>
    </source>
</evidence>
<dbReference type="PANTHER" id="PTHR42713">
    <property type="entry name" value="HISTIDINE KINASE-RELATED"/>
    <property type="match status" value="1"/>
</dbReference>
<dbReference type="Pfam" id="PF12833">
    <property type="entry name" value="HTH_18"/>
    <property type="match status" value="1"/>
</dbReference>
<keyword evidence="13" id="KW-1185">Reference proteome</keyword>
<organism evidence="12 13">
    <name type="scientific">Paenibacillus abyssi</name>
    <dbReference type="NCBI Taxonomy" id="1340531"/>
    <lineage>
        <taxon>Bacteria</taxon>
        <taxon>Bacillati</taxon>
        <taxon>Bacillota</taxon>
        <taxon>Bacilli</taxon>
        <taxon>Bacillales</taxon>
        <taxon>Paenibacillaceae</taxon>
        <taxon>Paenibacillus</taxon>
    </lineage>
</organism>
<feature type="modified residue" description="4-aspartylphosphate" evidence="8">
    <location>
        <position position="55"/>
    </location>
</feature>
<dbReference type="SMART" id="SM00342">
    <property type="entry name" value="HTH_ARAC"/>
    <property type="match status" value="1"/>
</dbReference>
<keyword evidence="6" id="KW-0238">DNA-binding</keyword>
<evidence type="ECO:0000256" key="7">
    <source>
        <dbReference type="ARBA" id="ARBA00023163"/>
    </source>
</evidence>
<dbReference type="Gene3D" id="3.40.50.2300">
    <property type="match status" value="1"/>
</dbReference>
<dbReference type="CDD" id="cd17536">
    <property type="entry name" value="REC_YesN-like"/>
    <property type="match status" value="1"/>
</dbReference>
<dbReference type="GO" id="GO:0003700">
    <property type="term" value="F:DNA-binding transcription factor activity"/>
    <property type="evidence" value="ECO:0007669"/>
    <property type="project" value="InterPro"/>
</dbReference>
<dbReference type="InterPro" id="IPR009057">
    <property type="entry name" value="Homeodomain-like_sf"/>
</dbReference>
<dbReference type="GO" id="GO:0000160">
    <property type="term" value="P:phosphorelay signal transduction system"/>
    <property type="evidence" value="ECO:0007669"/>
    <property type="project" value="UniProtKB-KW"/>
</dbReference>
<dbReference type="PROSITE" id="PS50110">
    <property type="entry name" value="RESPONSE_REGULATORY"/>
    <property type="match status" value="1"/>
</dbReference>
<evidence type="ECO:0000256" key="1">
    <source>
        <dbReference type="ARBA" id="ARBA00004496"/>
    </source>
</evidence>
<dbReference type="AlphaFoldDB" id="A0A917FWE2"/>
<dbReference type="PRINTS" id="PR00032">
    <property type="entry name" value="HTHARAC"/>
</dbReference>
<evidence type="ECO:0000313" key="12">
    <source>
        <dbReference type="EMBL" id="GGG07978.1"/>
    </source>
</evidence>
<dbReference type="InterPro" id="IPR018060">
    <property type="entry name" value="HTH_AraC"/>
</dbReference>
<dbReference type="SUPFAM" id="SSF52172">
    <property type="entry name" value="CheY-like"/>
    <property type="match status" value="1"/>
</dbReference>
<dbReference type="EMBL" id="BMGR01000008">
    <property type="protein sequence ID" value="GGG07978.1"/>
    <property type="molecule type" value="Genomic_DNA"/>
</dbReference>
<keyword evidence="5" id="KW-0805">Transcription regulation</keyword>
<feature type="domain" description="Response regulatory" evidence="11">
    <location>
        <begin position="3"/>
        <end position="120"/>
    </location>
</feature>
<proteinExistence type="predicted"/>
<keyword evidence="2" id="KW-0963">Cytoplasm</keyword>
<keyword evidence="4" id="KW-0902">Two-component regulatory system</keyword>
<protein>
    <recommendedName>
        <fullName evidence="14">DNA-binding response regulator</fullName>
    </recommendedName>
</protein>
<reference evidence="12" key="2">
    <citation type="submission" date="2020-09" db="EMBL/GenBank/DDBJ databases">
        <authorList>
            <person name="Sun Q."/>
            <person name="Zhou Y."/>
        </authorList>
    </citation>
    <scope>NUCLEOTIDE SEQUENCE</scope>
    <source>
        <strain evidence="12">CGMCC 1.12987</strain>
    </source>
</reference>
<evidence type="ECO:0000256" key="4">
    <source>
        <dbReference type="ARBA" id="ARBA00023012"/>
    </source>
</evidence>
<feature type="domain" description="HTH araC/xylS-type" evidence="10">
    <location>
        <begin position="261"/>
        <end position="360"/>
    </location>
</feature>
<evidence type="ECO:0000256" key="3">
    <source>
        <dbReference type="ARBA" id="ARBA00022553"/>
    </source>
</evidence>
<dbReference type="RefSeq" id="WP_188531500.1">
    <property type="nucleotide sequence ID" value="NZ_BMGR01000008.1"/>
</dbReference>
<accession>A0A917FWE2</accession>
<evidence type="ECO:0000256" key="2">
    <source>
        <dbReference type="ARBA" id="ARBA00022490"/>
    </source>
</evidence>
<dbReference type="GO" id="GO:0043565">
    <property type="term" value="F:sequence-specific DNA binding"/>
    <property type="evidence" value="ECO:0007669"/>
    <property type="project" value="InterPro"/>
</dbReference>
<dbReference type="InterPro" id="IPR018062">
    <property type="entry name" value="HTH_AraC-typ_CS"/>
</dbReference>
<keyword evidence="7" id="KW-0804">Transcription</keyword>
<dbReference type="GO" id="GO:0005737">
    <property type="term" value="C:cytoplasm"/>
    <property type="evidence" value="ECO:0007669"/>
    <property type="project" value="UniProtKB-SubCell"/>
</dbReference>
<evidence type="ECO:0000313" key="13">
    <source>
        <dbReference type="Proteomes" id="UP000644756"/>
    </source>
</evidence>
<dbReference type="InterPro" id="IPR020449">
    <property type="entry name" value="Tscrpt_reg_AraC-type_HTH"/>
</dbReference>
<dbReference type="Gene3D" id="1.10.10.60">
    <property type="entry name" value="Homeodomain-like"/>
    <property type="match status" value="2"/>
</dbReference>
<dbReference type="Proteomes" id="UP000644756">
    <property type="component" value="Unassembled WGS sequence"/>
</dbReference>
<dbReference type="InterPro" id="IPR051552">
    <property type="entry name" value="HptR"/>
</dbReference>
<dbReference type="SUPFAM" id="SSF46689">
    <property type="entry name" value="Homeodomain-like"/>
    <property type="match status" value="1"/>
</dbReference>
<evidence type="ECO:0008006" key="14">
    <source>
        <dbReference type="Google" id="ProtNLM"/>
    </source>
</evidence>